<keyword evidence="9" id="KW-1185">Reference proteome</keyword>
<dbReference type="Gene3D" id="3.30.300.30">
    <property type="match status" value="1"/>
</dbReference>
<dbReference type="Proteomes" id="UP000037510">
    <property type="component" value="Unassembled WGS sequence"/>
</dbReference>
<dbReference type="GO" id="GO:0031956">
    <property type="term" value="F:medium-chain fatty acid-CoA ligase activity"/>
    <property type="evidence" value="ECO:0007669"/>
    <property type="project" value="UniProtKB-EC"/>
</dbReference>
<dbReference type="InterPro" id="IPR000873">
    <property type="entry name" value="AMP-dep_synth/lig_dom"/>
</dbReference>
<protein>
    <recommendedName>
        <fullName evidence="4">Medium-chain acyl-CoA ligase ACSF2, mitochondrial</fullName>
    </recommendedName>
</protein>
<evidence type="ECO:0000256" key="5">
    <source>
        <dbReference type="ARBA" id="ARBA00047319"/>
    </source>
</evidence>
<dbReference type="EMBL" id="JTDY01002349">
    <property type="protein sequence ID" value="KOB71613.1"/>
    <property type="molecule type" value="Genomic_DNA"/>
</dbReference>
<proteinExistence type="inferred from homology"/>
<comment type="function">
    <text evidence="3">Acyl-CoA synthases catalyze the initial reaction in fatty acid metabolism, by forming a thioester with CoA. Has some preference toward medium-chain substrates. Plays a role in adipocyte differentiation.</text>
</comment>
<name>A0A0L7L7Z1_OPEBR</name>
<dbReference type="PANTHER" id="PTHR43201:SF5">
    <property type="entry name" value="MEDIUM-CHAIN ACYL-COA LIGASE ACSF2, MITOCHONDRIAL"/>
    <property type="match status" value="1"/>
</dbReference>
<evidence type="ECO:0000313" key="9">
    <source>
        <dbReference type="Proteomes" id="UP000037510"/>
    </source>
</evidence>
<evidence type="ECO:0000256" key="4">
    <source>
        <dbReference type="ARBA" id="ARBA00039638"/>
    </source>
</evidence>
<dbReference type="GO" id="GO:0006631">
    <property type="term" value="P:fatty acid metabolic process"/>
    <property type="evidence" value="ECO:0007669"/>
    <property type="project" value="TreeGrafter"/>
</dbReference>
<accession>A0A0L7L7Z1</accession>
<comment type="caution">
    <text evidence="8">The sequence shown here is derived from an EMBL/GenBank/DDBJ whole genome shotgun (WGS) entry which is preliminary data.</text>
</comment>
<dbReference type="STRING" id="104452.A0A0L7L7Z1"/>
<evidence type="ECO:0000256" key="1">
    <source>
        <dbReference type="ARBA" id="ARBA00006432"/>
    </source>
</evidence>
<feature type="domain" description="AMP-dependent synthetase/ligase" evidence="7">
    <location>
        <begin position="143"/>
        <end position="241"/>
    </location>
</feature>
<reference evidence="8 9" key="1">
    <citation type="journal article" date="2015" name="Genome Biol. Evol.">
        <title>The genome of winter moth (Operophtera brumata) provides a genomic perspective on sexual dimorphism and phenology.</title>
        <authorList>
            <person name="Derks M.F."/>
            <person name="Smit S."/>
            <person name="Salis L."/>
            <person name="Schijlen E."/>
            <person name="Bossers A."/>
            <person name="Mateman C."/>
            <person name="Pijl A.S."/>
            <person name="de Ridder D."/>
            <person name="Groenen M.A."/>
            <person name="Visser M.E."/>
            <person name="Megens H.J."/>
        </authorList>
    </citation>
    <scope>NUCLEOTIDE SEQUENCE [LARGE SCALE GENOMIC DNA]</scope>
    <source>
        <strain evidence="8">WM2013NL</strain>
        <tissue evidence="8">Head and thorax</tissue>
    </source>
</reference>
<organism evidence="8 9">
    <name type="scientific">Operophtera brumata</name>
    <name type="common">Winter moth</name>
    <name type="synonym">Phalaena brumata</name>
    <dbReference type="NCBI Taxonomy" id="104452"/>
    <lineage>
        <taxon>Eukaryota</taxon>
        <taxon>Metazoa</taxon>
        <taxon>Ecdysozoa</taxon>
        <taxon>Arthropoda</taxon>
        <taxon>Hexapoda</taxon>
        <taxon>Insecta</taxon>
        <taxon>Pterygota</taxon>
        <taxon>Neoptera</taxon>
        <taxon>Endopterygota</taxon>
        <taxon>Lepidoptera</taxon>
        <taxon>Glossata</taxon>
        <taxon>Ditrysia</taxon>
        <taxon>Geometroidea</taxon>
        <taxon>Geometridae</taxon>
        <taxon>Larentiinae</taxon>
        <taxon>Operophtera</taxon>
    </lineage>
</organism>
<dbReference type="Gene3D" id="3.40.50.12780">
    <property type="entry name" value="N-terminal domain of ligase-like"/>
    <property type="match status" value="2"/>
</dbReference>
<dbReference type="SUPFAM" id="SSF56801">
    <property type="entry name" value="Acetyl-CoA synthetase-like"/>
    <property type="match status" value="1"/>
</dbReference>
<evidence type="ECO:0000259" key="7">
    <source>
        <dbReference type="Pfam" id="PF00501"/>
    </source>
</evidence>
<sequence length="562" mass="62484">MWCKSASLCRRRLYTVNKLRWTRQIQSASYLQNPGTEPLTSATLGDVIAETAHKYPGRVAVKSLHEGISITYEELLTQAAETAHKYPGRVAVKSLHEGITITYEELLTQAAETAHKYPSRVAVKSLHKVITITYEEVLMQAAETAHKYPGRVAVRSLHEGITITYEELLTQADAYNSLGCALRAQGLEKGDRLGLWSHNSVSWIVAIVLINPAYEKNEISFCMRKTQMKGLLIGETLKNRNYYGTLEKLIPELHSSKPGQIKSKDFPHLTSVISSGKDKLDGTFEYSSLIKECQNRSEISKYGSEVPLFHALGSIITFLSGVRHGSSLVLAAPTYNINANIDAFLSEKCSIITGTPTMHVDMLAQLKRRGETLSGLRVALAAGAPCSPQLIRDIQKHMNVQSVKVVDERGEMVPFGSPGELLTRGYNNMICYWDEPEKTSNTIDKDGWVSTGDKFTITEDGYGRIVGRLKDIIVRGGENIAPKEIEDLLNTHPDIIESQLCAVLRVREGARVTLDDVTRHCSGHIARYKIPRTLRVTDMFPKTTSGKIQKFKVKELIEAGKL</sequence>
<keyword evidence="2 8" id="KW-0436">Ligase</keyword>
<evidence type="ECO:0000256" key="2">
    <source>
        <dbReference type="ARBA" id="ARBA00022598"/>
    </source>
</evidence>
<gene>
    <name evidence="8" type="ORF">OBRU01_13658</name>
</gene>
<dbReference type="InterPro" id="IPR042099">
    <property type="entry name" value="ANL_N_sf"/>
</dbReference>
<evidence type="ECO:0000256" key="3">
    <source>
        <dbReference type="ARBA" id="ARBA00037247"/>
    </source>
</evidence>
<evidence type="ECO:0000313" key="8">
    <source>
        <dbReference type="EMBL" id="KOB71613.1"/>
    </source>
</evidence>
<dbReference type="InterPro" id="IPR045851">
    <property type="entry name" value="AMP-bd_C_sf"/>
</dbReference>
<evidence type="ECO:0000256" key="6">
    <source>
        <dbReference type="ARBA" id="ARBA00048277"/>
    </source>
</evidence>
<comment type="catalytic activity">
    <reaction evidence="6">
        <text>a medium-chain fatty acid + ATP + CoA = a medium-chain fatty acyl-CoA + AMP + diphosphate</text>
        <dbReference type="Rhea" id="RHEA:48340"/>
        <dbReference type="ChEBI" id="CHEBI:30616"/>
        <dbReference type="ChEBI" id="CHEBI:33019"/>
        <dbReference type="ChEBI" id="CHEBI:57287"/>
        <dbReference type="ChEBI" id="CHEBI:59558"/>
        <dbReference type="ChEBI" id="CHEBI:90546"/>
        <dbReference type="ChEBI" id="CHEBI:456215"/>
        <dbReference type="EC" id="6.2.1.2"/>
    </reaction>
</comment>
<comment type="catalytic activity">
    <reaction evidence="5">
        <text>octanoate + ATP + CoA = octanoyl-CoA + AMP + diphosphate</text>
        <dbReference type="Rhea" id="RHEA:33631"/>
        <dbReference type="ChEBI" id="CHEBI:25646"/>
        <dbReference type="ChEBI" id="CHEBI:30616"/>
        <dbReference type="ChEBI" id="CHEBI:33019"/>
        <dbReference type="ChEBI" id="CHEBI:57287"/>
        <dbReference type="ChEBI" id="CHEBI:57386"/>
        <dbReference type="ChEBI" id="CHEBI:456215"/>
    </reaction>
</comment>
<dbReference type="Pfam" id="PF00501">
    <property type="entry name" value="AMP-binding"/>
    <property type="match status" value="2"/>
</dbReference>
<comment type="similarity">
    <text evidence="1">Belongs to the ATP-dependent AMP-binding enzyme family.</text>
</comment>
<dbReference type="AlphaFoldDB" id="A0A0L7L7Z1"/>
<feature type="domain" description="AMP-dependent synthetase/ligase" evidence="7">
    <location>
        <begin position="297"/>
        <end position="398"/>
    </location>
</feature>
<dbReference type="Gene3D" id="3.40.50.980">
    <property type="match status" value="1"/>
</dbReference>
<dbReference type="PANTHER" id="PTHR43201">
    <property type="entry name" value="ACYL-COA SYNTHETASE"/>
    <property type="match status" value="1"/>
</dbReference>